<dbReference type="PANTHER" id="PTHR40031:SF1">
    <property type="entry name" value="MEMBRANE-BOUND METAL-DEPENDENT HYDROLASE"/>
    <property type="match status" value="1"/>
</dbReference>
<sequence length="345" mass="38766">MKGIINIPWRSEMDTSTHVAMGIGLAGLSQLSPAVHSDPVLANAVLIGTILGSNAPDFDFLIRIFKGKGAYVEHHRGLSHSIPAVFCWTLLLSLTVWLIFPESSITFISMWILLAVVVHILTDITNPYGTQAGRPFTSKWLSLGFIPLFDPFIMTLHVTGVLLWVFWGHAGIVFLVLYLVIAIYAVIRCYLSRRALKIVRQAFEDDGIITVVPTIHTQQWNFVYENEHVFITGTVCRNQLSIIHTFPKSAFSEIVQNVIVHAEDVQHFLKNSKHVHCLAIPRGSYTEVRFFDLRFRQGDHYPYMAAVAVDFENNILSSAAGWIHHLPKLHKKLISSSSSISRPIS</sequence>
<comment type="caution">
    <text evidence="2">The sequence shown here is derived from an EMBL/GenBank/DDBJ whole genome shotgun (WGS) entry which is preliminary data.</text>
</comment>
<dbReference type="AlphaFoldDB" id="A0A7X2IXH0"/>
<feature type="transmembrane region" description="Helical" evidence="1">
    <location>
        <begin position="140"/>
        <end position="166"/>
    </location>
</feature>
<dbReference type="Proteomes" id="UP000448867">
    <property type="component" value="Unassembled WGS sequence"/>
</dbReference>
<keyword evidence="1" id="KW-1133">Transmembrane helix</keyword>
<dbReference type="Pfam" id="PF04307">
    <property type="entry name" value="YdjM"/>
    <property type="match status" value="1"/>
</dbReference>
<name>A0A7X2IXH0_9BACI</name>
<dbReference type="PANTHER" id="PTHR40031">
    <property type="entry name" value="HYPOTHETICAL MEMBRANE SPANNING PROTEIN"/>
    <property type="match status" value="1"/>
</dbReference>
<keyword evidence="1" id="KW-0812">Transmembrane</keyword>
<dbReference type="EMBL" id="WKKI01000002">
    <property type="protein sequence ID" value="MRX70918.1"/>
    <property type="molecule type" value="Genomic_DNA"/>
</dbReference>
<organism evidence="2 3">
    <name type="scientific">Metabacillus lacus</name>
    <dbReference type="NCBI Taxonomy" id="1983721"/>
    <lineage>
        <taxon>Bacteria</taxon>
        <taxon>Bacillati</taxon>
        <taxon>Bacillota</taxon>
        <taxon>Bacilli</taxon>
        <taxon>Bacillales</taxon>
        <taxon>Bacillaceae</taxon>
        <taxon>Metabacillus</taxon>
    </lineage>
</organism>
<evidence type="ECO:0000313" key="3">
    <source>
        <dbReference type="Proteomes" id="UP000448867"/>
    </source>
</evidence>
<feature type="transmembrane region" description="Helical" evidence="1">
    <location>
        <begin position="106"/>
        <end position="128"/>
    </location>
</feature>
<dbReference type="InterPro" id="IPR007404">
    <property type="entry name" value="YdjM-like"/>
</dbReference>
<evidence type="ECO:0000313" key="2">
    <source>
        <dbReference type="EMBL" id="MRX70918.1"/>
    </source>
</evidence>
<evidence type="ECO:0000256" key="1">
    <source>
        <dbReference type="SAM" id="Phobius"/>
    </source>
</evidence>
<dbReference type="GO" id="GO:0016787">
    <property type="term" value="F:hydrolase activity"/>
    <property type="evidence" value="ECO:0007669"/>
    <property type="project" value="UniProtKB-KW"/>
</dbReference>
<accession>A0A7X2IXH0</accession>
<gene>
    <name evidence="2" type="ORF">GJU40_01885</name>
</gene>
<keyword evidence="1" id="KW-0472">Membrane</keyword>
<feature type="transmembrane region" description="Helical" evidence="1">
    <location>
        <begin position="82"/>
        <end position="100"/>
    </location>
</feature>
<dbReference type="InterPro" id="IPR053170">
    <property type="entry name" value="Transcription_regulator"/>
</dbReference>
<keyword evidence="3" id="KW-1185">Reference proteome</keyword>
<reference evidence="2 3" key="1">
    <citation type="submission" date="2019-11" db="EMBL/GenBank/DDBJ databases">
        <title>Bacillus lacus genome.</title>
        <authorList>
            <person name="Allen C.J."/>
            <person name="Newman J.D."/>
        </authorList>
    </citation>
    <scope>NUCLEOTIDE SEQUENCE [LARGE SCALE GENOMIC DNA]</scope>
    <source>
        <strain evidence="2 3">KCTC 33946</strain>
    </source>
</reference>
<proteinExistence type="predicted"/>
<dbReference type="OrthoDB" id="110250at2"/>
<protein>
    <submittedName>
        <fullName evidence="2">Metal-dependent hydrolase</fullName>
    </submittedName>
</protein>
<feature type="transmembrane region" description="Helical" evidence="1">
    <location>
        <begin position="172"/>
        <end position="191"/>
    </location>
</feature>
<keyword evidence="2" id="KW-0378">Hydrolase</keyword>